<sequence length="127" mass="14594">MKLKLGIIYGFLIWLLTFIISNIIQPVIIENIEYVNILVPLSIIIVTGFFGILYIRNINENEVIEGIKVGILFIIIDIICDMIFFVIPHNNNILIMNYPTHVVYMAIIILTITTLLGYLAQMKIELK</sequence>
<reference evidence="2" key="1">
    <citation type="submission" date="2019-04" db="EMBL/GenBank/DDBJ databases">
        <title>Evolution of Biomass-Degrading Anaerobic Consortia Revealed by Metagenomics.</title>
        <authorList>
            <person name="Peng X."/>
        </authorList>
    </citation>
    <scope>NUCLEOTIDE SEQUENCE</scope>
    <source>
        <strain evidence="2">SIG13</strain>
    </source>
</reference>
<evidence type="ECO:0000313" key="2">
    <source>
        <dbReference type="EMBL" id="MBE6509922.1"/>
    </source>
</evidence>
<keyword evidence="1" id="KW-0472">Membrane</keyword>
<gene>
    <name evidence="2" type="ORF">E7Z74_01445</name>
</gene>
<feature type="transmembrane region" description="Helical" evidence="1">
    <location>
        <begin position="34"/>
        <end position="55"/>
    </location>
</feature>
<keyword evidence="1" id="KW-1133">Transmembrane helix</keyword>
<evidence type="ECO:0000256" key="1">
    <source>
        <dbReference type="SAM" id="Phobius"/>
    </source>
</evidence>
<dbReference type="Proteomes" id="UP000713479">
    <property type="component" value="Unassembled WGS sequence"/>
</dbReference>
<feature type="transmembrane region" description="Helical" evidence="1">
    <location>
        <begin position="7"/>
        <end position="28"/>
    </location>
</feature>
<keyword evidence="1" id="KW-0812">Transmembrane</keyword>
<protein>
    <submittedName>
        <fullName evidence="2">Uncharacterized protein</fullName>
    </submittedName>
</protein>
<feature type="transmembrane region" description="Helical" evidence="1">
    <location>
        <begin position="67"/>
        <end position="87"/>
    </location>
</feature>
<evidence type="ECO:0000313" key="3">
    <source>
        <dbReference type="Proteomes" id="UP000713479"/>
    </source>
</evidence>
<comment type="caution">
    <text evidence="2">The sequence shown here is derived from an EMBL/GenBank/DDBJ whole genome shotgun (WGS) entry which is preliminary data.</text>
</comment>
<dbReference type="AlphaFoldDB" id="A0A8T3VFP6"/>
<organism evidence="2 3">
    <name type="scientific">Methanobrevibacter millerae</name>
    <dbReference type="NCBI Taxonomy" id="230361"/>
    <lineage>
        <taxon>Archaea</taxon>
        <taxon>Methanobacteriati</taxon>
        <taxon>Methanobacteriota</taxon>
        <taxon>Methanomada group</taxon>
        <taxon>Methanobacteria</taxon>
        <taxon>Methanobacteriales</taxon>
        <taxon>Methanobacteriaceae</taxon>
        <taxon>Methanobrevibacter</taxon>
    </lineage>
</organism>
<feature type="transmembrane region" description="Helical" evidence="1">
    <location>
        <begin position="102"/>
        <end position="120"/>
    </location>
</feature>
<name>A0A8T3VFP6_9EURY</name>
<proteinExistence type="predicted"/>
<dbReference type="EMBL" id="SUTF01000002">
    <property type="protein sequence ID" value="MBE6509922.1"/>
    <property type="molecule type" value="Genomic_DNA"/>
</dbReference>
<accession>A0A8T3VFP6</accession>